<proteinExistence type="predicted"/>
<keyword evidence="8" id="KW-1185">Reference proteome</keyword>
<dbReference type="OMA" id="FHEQREN"/>
<dbReference type="SUPFAM" id="SSF140996">
    <property type="entry name" value="Hermes dimerisation domain"/>
    <property type="match status" value="1"/>
</dbReference>
<accession>G7JMQ0</accession>
<dbReference type="PANTHER" id="PTHR46481">
    <property type="entry name" value="ZINC FINGER BED DOMAIN-CONTAINING PROTEIN 4"/>
    <property type="match status" value="1"/>
</dbReference>
<dbReference type="PANTHER" id="PTHR46481:SF10">
    <property type="entry name" value="ZINC FINGER BED DOMAIN-CONTAINING PROTEIN 39"/>
    <property type="match status" value="1"/>
</dbReference>
<evidence type="ECO:0000256" key="3">
    <source>
        <dbReference type="ARBA" id="ARBA00022771"/>
    </source>
</evidence>
<evidence type="ECO:0000313" key="6">
    <source>
        <dbReference type="EMBL" id="AES91915.1"/>
    </source>
</evidence>
<keyword evidence="3" id="KW-0863">Zinc-finger</keyword>
<evidence type="ECO:0000256" key="4">
    <source>
        <dbReference type="ARBA" id="ARBA00022833"/>
    </source>
</evidence>
<reference evidence="6 8" key="2">
    <citation type="journal article" date="2014" name="BMC Genomics">
        <title>An improved genome release (version Mt4.0) for the model legume Medicago truncatula.</title>
        <authorList>
            <person name="Tang H."/>
            <person name="Krishnakumar V."/>
            <person name="Bidwell S."/>
            <person name="Rosen B."/>
            <person name="Chan A."/>
            <person name="Zhou S."/>
            <person name="Gentzbittel L."/>
            <person name="Childs K.L."/>
            <person name="Yandell M."/>
            <person name="Gundlach H."/>
            <person name="Mayer K.F."/>
            <person name="Schwartz D.C."/>
            <person name="Town C.D."/>
        </authorList>
    </citation>
    <scope>GENOME REANNOTATION</scope>
    <source>
        <strain evidence="7 8">cv. Jemalong A17</strain>
    </source>
</reference>
<dbReference type="eggNOG" id="KOG1121">
    <property type="taxonomic scope" value="Eukaryota"/>
</dbReference>
<name>G7JMQ0_MEDTR</name>
<evidence type="ECO:0000256" key="5">
    <source>
        <dbReference type="ARBA" id="ARBA00023242"/>
    </source>
</evidence>
<keyword evidence="2" id="KW-0479">Metal-binding</keyword>
<evidence type="ECO:0000313" key="8">
    <source>
        <dbReference type="Proteomes" id="UP000002051"/>
    </source>
</evidence>
<dbReference type="GO" id="GO:0005634">
    <property type="term" value="C:nucleus"/>
    <property type="evidence" value="ECO:0007669"/>
    <property type="project" value="UniProtKB-SubCell"/>
</dbReference>
<sequence length="109" mass="12873">MSVSKLLLWIWKLELELLEGNIARLVILSKLPFSVVESDRFNRLCKLLQPLWNIPSRRTVARDCFRMFRDEKFKLIAYFKSDCSKLALTPKVWTSIQNFSYISLTAPLY</sequence>
<dbReference type="HOGENOM" id="CLU_2187842_0_0_1"/>
<dbReference type="EnsemblPlants" id="AES91915">
    <property type="protein sequence ID" value="AES91915"/>
    <property type="gene ID" value="MTR_4g120840"/>
</dbReference>
<dbReference type="Proteomes" id="UP000002051">
    <property type="component" value="Chromosome 4"/>
</dbReference>
<dbReference type="InterPro" id="IPR052035">
    <property type="entry name" value="ZnF_BED_domain_contain"/>
</dbReference>
<dbReference type="EMBL" id="CM001220">
    <property type="protein sequence ID" value="AES91915.1"/>
    <property type="molecule type" value="Genomic_DNA"/>
</dbReference>
<evidence type="ECO:0000256" key="1">
    <source>
        <dbReference type="ARBA" id="ARBA00004123"/>
    </source>
</evidence>
<comment type="subcellular location">
    <subcellularLocation>
        <location evidence="1">Nucleus</location>
    </subcellularLocation>
</comment>
<evidence type="ECO:0000256" key="2">
    <source>
        <dbReference type="ARBA" id="ARBA00022723"/>
    </source>
</evidence>
<organism evidence="6 8">
    <name type="scientific">Medicago truncatula</name>
    <name type="common">Barrel medic</name>
    <name type="synonym">Medicago tribuloides</name>
    <dbReference type="NCBI Taxonomy" id="3880"/>
    <lineage>
        <taxon>Eukaryota</taxon>
        <taxon>Viridiplantae</taxon>
        <taxon>Streptophyta</taxon>
        <taxon>Embryophyta</taxon>
        <taxon>Tracheophyta</taxon>
        <taxon>Spermatophyta</taxon>
        <taxon>Magnoliopsida</taxon>
        <taxon>eudicotyledons</taxon>
        <taxon>Gunneridae</taxon>
        <taxon>Pentapetalae</taxon>
        <taxon>rosids</taxon>
        <taxon>fabids</taxon>
        <taxon>Fabales</taxon>
        <taxon>Fabaceae</taxon>
        <taxon>Papilionoideae</taxon>
        <taxon>50 kb inversion clade</taxon>
        <taxon>NPAAA clade</taxon>
        <taxon>Hologalegina</taxon>
        <taxon>IRL clade</taxon>
        <taxon>Trifolieae</taxon>
        <taxon>Medicago</taxon>
    </lineage>
</organism>
<reference evidence="6 8" key="1">
    <citation type="journal article" date="2011" name="Nature">
        <title>The Medicago genome provides insight into the evolution of rhizobial symbioses.</title>
        <authorList>
            <person name="Young N.D."/>
            <person name="Debelle F."/>
            <person name="Oldroyd G.E."/>
            <person name="Geurts R."/>
            <person name="Cannon S.B."/>
            <person name="Udvardi M.K."/>
            <person name="Benedito V.A."/>
            <person name="Mayer K.F."/>
            <person name="Gouzy J."/>
            <person name="Schoof H."/>
            <person name="Van de Peer Y."/>
            <person name="Proost S."/>
            <person name="Cook D.R."/>
            <person name="Meyers B.C."/>
            <person name="Spannagl M."/>
            <person name="Cheung F."/>
            <person name="De Mita S."/>
            <person name="Krishnakumar V."/>
            <person name="Gundlach H."/>
            <person name="Zhou S."/>
            <person name="Mudge J."/>
            <person name="Bharti A.K."/>
            <person name="Murray J.D."/>
            <person name="Naoumkina M.A."/>
            <person name="Rosen B."/>
            <person name="Silverstein K.A."/>
            <person name="Tang H."/>
            <person name="Rombauts S."/>
            <person name="Zhao P.X."/>
            <person name="Zhou P."/>
            <person name="Barbe V."/>
            <person name="Bardou P."/>
            <person name="Bechner M."/>
            <person name="Bellec A."/>
            <person name="Berger A."/>
            <person name="Berges H."/>
            <person name="Bidwell S."/>
            <person name="Bisseling T."/>
            <person name="Choisne N."/>
            <person name="Couloux A."/>
            <person name="Denny R."/>
            <person name="Deshpande S."/>
            <person name="Dai X."/>
            <person name="Doyle J.J."/>
            <person name="Dudez A.M."/>
            <person name="Farmer A.D."/>
            <person name="Fouteau S."/>
            <person name="Franken C."/>
            <person name="Gibelin C."/>
            <person name="Gish J."/>
            <person name="Goldstein S."/>
            <person name="Gonzalez A.J."/>
            <person name="Green P.J."/>
            <person name="Hallab A."/>
            <person name="Hartog M."/>
            <person name="Hua A."/>
            <person name="Humphray S.J."/>
            <person name="Jeong D.H."/>
            <person name="Jing Y."/>
            <person name="Jocker A."/>
            <person name="Kenton S.M."/>
            <person name="Kim D.J."/>
            <person name="Klee K."/>
            <person name="Lai H."/>
            <person name="Lang C."/>
            <person name="Lin S."/>
            <person name="Macmil S.L."/>
            <person name="Magdelenat G."/>
            <person name="Matthews L."/>
            <person name="McCorrison J."/>
            <person name="Monaghan E.L."/>
            <person name="Mun J.H."/>
            <person name="Najar F.Z."/>
            <person name="Nicholson C."/>
            <person name="Noirot C."/>
            <person name="O'Bleness M."/>
            <person name="Paule C.R."/>
            <person name="Poulain J."/>
            <person name="Prion F."/>
            <person name="Qin B."/>
            <person name="Qu C."/>
            <person name="Retzel E.F."/>
            <person name="Riddle C."/>
            <person name="Sallet E."/>
            <person name="Samain S."/>
            <person name="Samson N."/>
            <person name="Sanders I."/>
            <person name="Saurat O."/>
            <person name="Scarpelli C."/>
            <person name="Schiex T."/>
            <person name="Segurens B."/>
            <person name="Severin A.J."/>
            <person name="Sherrier D.J."/>
            <person name="Shi R."/>
            <person name="Sims S."/>
            <person name="Singer S.R."/>
            <person name="Sinharoy S."/>
            <person name="Sterck L."/>
            <person name="Viollet A."/>
            <person name="Wang B.B."/>
            <person name="Wang K."/>
            <person name="Wang M."/>
            <person name="Wang X."/>
            <person name="Warfsmann J."/>
            <person name="Weissenbach J."/>
            <person name="White D.D."/>
            <person name="White J.D."/>
            <person name="Wiley G.B."/>
            <person name="Wincker P."/>
            <person name="Xing Y."/>
            <person name="Yang L."/>
            <person name="Yao Z."/>
            <person name="Ying F."/>
            <person name="Zhai J."/>
            <person name="Zhou L."/>
            <person name="Zuber A."/>
            <person name="Denarie J."/>
            <person name="Dixon R.A."/>
            <person name="May G.D."/>
            <person name="Schwartz D.C."/>
            <person name="Rogers J."/>
            <person name="Quetier F."/>
            <person name="Town C.D."/>
            <person name="Roe B.A."/>
        </authorList>
    </citation>
    <scope>NUCLEOTIDE SEQUENCE [LARGE SCALE GENOMIC DNA]</scope>
    <source>
        <strain evidence="6">A17</strain>
        <strain evidence="7 8">cv. Jemalong A17</strain>
    </source>
</reference>
<dbReference type="AlphaFoldDB" id="G7JMQ0"/>
<keyword evidence="5" id="KW-0539">Nucleus</keyword>
<reference evidence="7" key="3">
    <citation type="submission" date="2015-04" db="UniProtKB">
        <authorList>
            <consortium name="EnsemblPlants"/>
        </authorList>
    </citation>
    <scope>IDENTIFICATION</scope>
    <source>
        <strain evidence="7">cv. Jemalong A17</strain>
    </source>
</reference>
<dbReference type="GO" id="GO:0008270">
    <property type="term" value="F:zinc ion binding"/>
    <property type="evidence" value="ECO:0007669"/>
    <property type="project" value="UniProtKB-KW"/>
</dbReference>
<gene>
    <name evidence="6" type="ordered locus">MTR_4g120840</name>
</gene>
<dbReference type="PaxDb" id="3880-AES91915"/>
<keyword evidence="4" id="KW-0862">Zinc</keyword>
<evidence type="ECO:0000313" key="7">
    <source>
        <dbReference type="EnsemblPlants" id="AES91915"/>
    </source>
</evidence>
<protein>
    <submittedName>
        <fullName evidence="6 7">Uncharacterized protein</fullName>
    </submittedName>
</protein>